<name>A0ABS1DXU3_RUBGE</name>
<gene>
    <name evidence="13" type="primary">ttcA</name>
    <name evidence="16" type="ORF">CKO43_12255</name>
</gene>
<dbReference type="Proteomes" id="UP001041814">
    <property type="component" value="Unassembled WGS sequence"/>
</dbReference>
<feature type="binding site" evidence="13">
    <location>
        <position position="131"/>
    </location>
    <ligand>
        <name>[4Fe-4S] cluster</name>
        <dbReference type="ChEBI" id="CHEBI:49883"/>
    </ligand>
</feature>
<evidence type="ECO:0000256" key="8">
    <source>
        <dbReference type="ARBA" id="ARBA00022840"/>
    </source>
</evidence>
<dbReference type="HAMAP" id="MF_01850">
    <property type="entry name" value="TtcA"/>
    <property type="match status" value="1"/>
</dbReference>
<comment type="subunit">
    <text evidence="13">Homodimer.</text>
</comment>
<dbReference type="InterPro" id="IPR012089">
    <property type="entry name" value="tRNA_Cyd_32_2_STrfase"/>
</dbReference>
<accession>A0ABS1DXU3</accession>
<dbReference type="NCBIfam" id="NF007972">
    <property type="entry name" value="PRK10696.1"/>
    <property type="match status" value="1"/>
</dbReference>
<evidence type="ECO:0000256" key="3">
    <source>
        <dbReference type="ARBA" id="ARBA00022555"/>
    </source>
</evidence>
<dbReference type="InterPro" id="IPR011063">
    <property type="entry name" value="TilS/TtcA_N"/>
</dbReference>
<feature type="binding site" evidence="13">
    <location>
        <position position="128"/>
    </location>
    <ligand>
        <name>[4Fe-4S] cluster</name>
        <dbReference type="ChEBI" id="CHEBI:49883"/>
    </ligand>
</feature>
<comment type="cofactor">
    <cofactor evidence="13">
        <name>[4Fe-4S] cluster</name>
        <dbReference type="ChEBI" id="CHEBI:49883"/>
    </cofactor>
    <text evidence="13">Binds 1 [4Fe-4S] cluster per subunit. The cluster is chelated by three Cys residues, the fourth Fe has a free coordination site that may bind a sulfur atom transferred from the persulfide of IscS.</text>
</comment>
<comment type="subcellular location">
    <subcellularLocation>
        <location evidence="13">Cytoplasm</location>
    </subcellularLocation>
</comment>
<dbReference type="EC" id="2.8.1.-" evidence="13"/>
<dbReference type="PANTHER" id="PTHR43686">
    <property type="entry name" value="SULFURTRANSFERASE-RELATED"/>
    <property type="match status" value="1"/>
</dbReference>
<evidence type="ECO:0000313" key="16">
    <source>
        <dbReference type="EMBL" id="MBK1713550.1"/>
    </source>
</evidence>
<evidence type="ECO:0000259" key="15">
    <source>
        <dbReference type="Pfam" id="PF01171"/>
    </source>
</evidence>
<feature type="domain" description="tRNA(Ile)-lysidine/2-thiocytidine synthase N-terminal" evidence="15">
    <location>
        <begin position="48"/>
        <end position="210"/>
    </location>
</feature>
<dbReference type="Gene3D" id="3.40.50.620">
    <property type="entry name" value="HUPs"/>
    <property type="match status" value="1"/>
</dbReference>
<comment type="function">
    <text evidence="13">Catalyzes the ATP-dependent 2-thiolation of cytidine in position 32 of tRNA, to form 2-thiocytidine (s(2)C32). The sulfur atoms are provided by the cysteine/cysteine desulfurase (IscS) system.</text>
</comment>
<dbReference type="InterPro" id="IPR035107">
    <property type="entry name" value="tRNA_thiolation_TtcA_Ctu1"/>
</dbReference>
<evidence type="ECO:0000256" key="12">
    <source>
        <dbReference type="ARBA" id="ARBA00023014"/>
    </source>
</evidence>
<comment type="similarity">
    <text evidence="13">Belongs to the TtcA family.</text>
</comment>
<keyword evidence="4 13" id="KW-0808">Transferase</keyword>
<evidence type="ECO:0000313" key="17">
    <source>
        <dbReference type="Proteomes" id="UP001041814"/>
    </source>
</evidence>
<evidence type="ECO:0000256" key="6">
    <source>
        <dbReference type="ARBA" id="ARBA00022723"/>
    </source>
</evidence>
<dbReference type="PANTHER" id="PTHR43686:SF1">
    <property type="entry name" value="AMINOTRAN_5 DOMAIN-CONTAINING PROTEIN"/>
    <property type="match status" value="1"/>
</dbReference>
<evidence type="ECO:0000256" key="9">
    <source>
        <dbReference type="ARBA" id="ARBA00022842"/>
    </source>
</evidence>
<comment type="miscellaneous">
    <text evidence="13">The thiolation reaction likely consists of two steps: a first activation step by ATP to form an adenylated intermediate of the target base of tRNA, and a second nucleophilic substitution step of the sulfur (S) atom supplied by the hydrosulfide attached to the Fe-S cluster.</text>
</comment>
<evidence type="ECO:0000256" key="13">
    <source>
        <dbReference type="HAMAP-Rule" id="MF_01850"/>
    </source>
</evidence>
<dbReference type="InterPro" id="IPR014729">
    <property type="entry name" value="Rossmann-like_a/b/a_fold"/>
</dbReference>
<comment type="catalytic activity">
    <reaction evidence="13">
        <text>cytidine(32) in tRNA + S-sulfanyl-L-cysteinyl-[cysteine desulfurase] + AH2 + ATP = 2-thiocytidine(32) in tRNA + L-cysteinyl-[cysteine desulfurase] + A + AMP + diphosphate + H(+)</text>
        <dbReference type="Rhea" id="RHEA:57048"/>
        <dbReference type="Rhea" id="RHEA-COMP:10288"/>
        <dbReference type="Rhea" id="RHEA-COMP:12157"/>
        <dbReference type="Rhea" id="RHEA-COMP:12158"/>
        <dbReference type="Rhea" id="RHEA-COMP:14821"/>
        <dbReference type="ChEBI" id="CHEBI:13193"/>
        <dbReference type="ChEBI" id="CHEBI:15378"/>
        <dbReference type="ChEBI" id="CHEBI:17499"/>
        <dbReference type="ChEBI" id="CHEBI:29950"/>
        <dbReference type="ChEBI" id="CHEBI:30616"/>
        <dbReference type="ChEBI" id="CHEBI:33019"/>
        <dbReference type="ChEBI" id="CHEBI:61963"/>
        <dbReference type="ChEBI" id="CHEBI:82748"/>
        <dbReference type="ChEBI" id="CHEBI:141453"/>
        <dbReference type="ChEBI" id="CHEBI:456215"/>
    </reaction>
</comment>
<feature type="short sequence motif" description="PP-loop motif" evidence="13">
    <location>
        <begin position="53"/>
        <end position="58"/>
    </location>
</feature>
<comment type="caution">
    <text evidence="16">The sequence shown here is derived from an EMBL/GenBank/DDBJ whole genome shotgun (WGS) entry which is preliminary data.</text>
</comment>
<sequence length="310" mass="34588">MNTMDTVTTDAAAAKKAAFEANKLSKRLHRQVGQAIGDFNMIEAGDRVMVCMSGGKDSHALLDILLSMRERAPIDFEIVAVNLDQKQPGFPAEVLPAYLKSRGVEFRIEEQDTYSIVKRLVPEGQTMCSLCSRLRRGVLYRVASEIGATKIALGHHRDDMVVTLLMNMFFGSRMKGMPPKLVSDDGRHVVIRPLAYVAETDLERWAEHRAFPIIPCSLCGNQENLQRVLTKKMIREWERQYPGRIDNMFTAMGNIVPSHMMDRKLYPFETLRATGVADADGDKAFDEEPCAPPPPAPGALRIAPDSEDTP</sequence>
<reference evidence="16" key="2">
    <citation type="journal article" date="2020" name="Microorganisms">
        <title>Osmotic Adaptation and Compatible Solute Biosynthesis of Phototrophic Bacteria as Revealed from Genome Analyses.</title>
        <authorList>
            <person name="Imhoff J.F."/>
            <person name="Rahn T."/>
            <person name="Kunzel S."/>
            <person name="Keller A."/>
            <person name="Neulinger S.C."/>
        </authorList>
    </citation>
    <scope>NUCLEOTIDE SEQUENCE</scope>
    <source>
        <strain evidence="16">IM 151</strain>
    </source>
</reference>
<comment type="pathway">
    <text evidence="13">tRNA modification.</text>
</comment>
<dbReference type="CDD" id="cd24138">
    <property type="entry name" value="TtcA-like"/>
    <property type="match status" value="1"/>
</dbReference>
<keyword evidence="8 13" id="KW-0067">ATP-binding</keyword>
<keyword evidence="6 13" id="KW-0479">Metal-binding</keyword>
<keyword evidence="2 13" id="KW-0963">Cytoplasm</keyword>
<feature type="binding site" evidence="13">
    <location>
        <position position="219"/>
    </location>
    <ligand>
        <name>[4Fe-4S] cluster</name>
        <dbReference type="ChEBI" id="CHEBI:49883"/>
    </ligand>
</feature>
<keyword evidence="12 13" id="KW-0411">Iron-sulfur</keyword>
<dbReference type="SUPFAM" id="SSF52402">
    <property type="entry name" value="Adenine nucleotide alpha hydrolases-like"/>
    <property type="match status" value="1"/>
</dbReference>
<keyword evidence="3 13" id="KW-0820">tRNA-binding</keyword>
<organism evidence="16 17">
    <name type="scientific">Rubrivivax gelatinosus</name>
    <name type="common">Rhodocyclus gelatinosus</name>
    <name type="synonym">Rhodopseudomonas gelatinosa</name>
    <dbReference type="NCBI Taxonomy" id="28068"/>
    <lineage>
        <taxon>Bacteria</taxon>
        <taxon>Pseudomonadati</taxon>
        <taxon>Pseudomonadota</taxon>
        <taxon>Betaproteobacteria</taxon>
        <taxon>Burkholderiales</taxon>
        <taxon>Sphaerotilaceae</taxon>
        <taxon>Rubrivivax</taxon>
    </lineage>
</organism>
<dbReference type="Pfam" id="PF01171">
    <property type="entry name" value="ATP_bind_3"/>
    <property type="match status" value="1"/>
</dbReference>
<evidence type="ECO:0000256" key="11">
    <source>
        <dbReference type="ARBA" id="ARBA00023004"/>
    </source>
</evidence>
<evidence type="ECO:0000256" key="14">
    <source>
        <dbReference type="SAM" id="MobiDB-lite"/>
    </source>
</evidence>
<reference evidence="16" key="1">
    <citation type="submission" date="2017-08" db="EMBL/GenBank/DDBJ databases">
        <authorList>
            <person name="Imhoff J.F."/>
            <person name="Rahn T."/>
            <person name="Kuenzel S."/>
            <person name="Neulinger S.C."/>
        </authorList>
    </citation>
    <scope>NUCLEOTIDE SEQUENCE</scope>
    <source>
        <strain evidence="16">IM 151</strain>
    </source>
</reference>
<comment type="cofactor">
    <cofactor evidence="13">
        <name>Mg(2+)</name>
        <dbReference type="ChEBI" id="CHEBI:18420"/>
    </cofactor>
</comment>
<keyword evidence="17" id="KW-1185">Reference proteome</keyword>
<feature type="region of interest" description="Disordered" evidence="14">
    <location>
        <begin position="279"/>
        <end position="310"/>
    </location>
</feature>
<keyword evidence="9 13" id="KW-0460">Magnesium</keyword>
<keyword evidence="1 13" id="KW-0004">4Fe-4S</keyword>
<keyword evidence="5 13" id="KW-0819">tRNA processing</keyword>
<evidence type="ECO:0000256" key="7">
    <source>
        <dbReference type="ARBA" id="ARBA00022741"/>
    </source>
</evidence>
<keyword evidence="7 13" id="KW-0547">Nucleotide-binding</keyword>
<dbReference type="EMBL" id="NRRU01000041">
    <property type="protein sequence ID" value="MBK1713550.1"/>
    <property type="molecule type" value="Genomic_DNA"/>
</dbReference>
<evidence type="ECO:0000256" key="4">
    <source>
        <dbReference type="ARBA" id="ARBA00022679"/>
    </source>
</evidence>
<proteinExistence type="inferred from homology"/>
<evidence type="ECO:0000256" key="5">
    <source>
        <dbReference type="ARBA" id="ARBA00022694"/>
    </source>
</evidence>
<protein>
    <recommendedName>
        <fullName evidence="13">tRNA-cytidine(32) 2-sulfurtransferase</fullName>
        <ecNumber evidence="13">2.8.1.-</ecNumber>
    </recommendedName>
    <alternativeName>
        <fullName evidence="13">Two-thiocytidine biosynthesis protein A</fullName>
    </alternativeName>
    <alternativeName>
        <fullName evidence="13">tRNA 2-thiocytidine biosynthesis protein TtcA</fullName>
    </alternativeName>
</protein>
<evidence type="ECO:0000256" key="2">
    <source>
        <dbReference type="ARBA" id="ARBA00022490"/>
    </source>
</evidence>
<keyword evidence="11 13" id="KW-0408">Iron</keyword>
<dbReference type="PIRSF" id="PIRSF004976">
    <property type="entry name" value="ATPase_YdaO"/>
    <property type="match status" value="1"/>
</dbReference>
<evidence type="ECO:0000256" key="10">
    <source>
        <dbReference type="ARBA" id="ARBA00022884"/>
    </source>
</evidence>
<keyword evidence="10 13" id="KW-0694">RNA-binding</keyword>
<evidence type="ECO:0000256" key="1">
    <source>
        <dbReference type="ARBA" id="ARBA00022485"/>
    </source>
</evidence>